<dbReference type="NCBIfam" id="TIGR01444">
    <property type="entry name" value="fkbM_fam"/>
    <property type="match status" value="1"/>
</dbReference>
<feature type="domain" description="Methyltransferase FkbM" evidence="1">
    <location>
        <begin position="92"/>
        <end position="252"/>
    </location>
</feature>
<evidence type="ECO:0000313" key="2">
    <source>
        <dbReference type="EMBL" id="EMA56191.1"/>
    </source>
</evidence>
<dbReference type="InterPro" id="IPR029063">
    <property type="entry name" value="SAM-dependent_MTases_sf"/>
</dbReference>
<name>M0NEB3_9EURY</name>
<gene>
    <name evidence="2" type="ORF">C451_03624</name>
</gene>
<dbReference type="PATRIC" id="fig|1227457.3.peg.646"/>
<accession>M0NEB3</accession>
<dbReference type="AlphaFoldDB" id="M0NEB3"/>
<comment type="caution">
    <text evidence="2">The sequence shown here is derived from an EMBL/GenBank/DDBJ whole genome shotgun (WGS) entry which is preliminary data.</text>
</comment>
<dbReference type="InterPro" id="IPR006342">
    <property type="entry name" value="FkbM_mtfrase"/>
</dbReference>
<dbReference type="PANTHER" id="PTHR34203">
    <property type="entry name" value="METHYLTRANSFERASE, FKBM FAMILY PROTEIN"/>
    <property type="match status" value="1"/>
</dbReference>
<dbReference type="eggNOG" id="arCOG01402">
    <property type="taxonomic scope" value="Archaea"/>
</dbReference>
<dbReference type="SUPFAM" id="SSF53335">
    <property type="entry name" value="S-adenosyl-L-methionine-dependent methyltransferases"/>
    <property type="match status" value="1"/>
</dbReference>
<protein>
    <recommendedName>
        <fullName evidence="1">Methyltransferase FkbM domain-containing protein</fullName>
    </recommendedName>
</protein>
<sequence length="273" mass="29782">MKDRLLEVPFQLAARYDVPPILMRAYFAAERAYCRARIAVAGGATDIEVGDETVRFGLSTRMEYRRARDLGGERAVIAALLNELDGTETVWDVGAGVGTYTCFVANALTSGHVVAFEPEATNRARLRENLTANAPDERWTILPIALADRNGVAVLASEFVEAGGGHHYLSTDDTGVLVQTQCGAALVSKDEFGVPDVLKIDVQGAEKLVLDGMGSLLDTVESIYLEIHREKSDRYETHPDAVEESLRDAGYTLIPLGEPTNRRSGVYLLHACR</sequence>
<reference evidence="2 3" key="1">
    <citation type="journal article" date="2014" name="PLoS Genet.">
        <title>Phylogenetically driven sequencing of extremely halophilic archaea reveals strategies for static and dynamic osmo-response.</title>
        <authorList>
            <person name="Becker E.A."/>
            <person name="Seitzer P.M."/>
            <person name="Tritt A."/>
            <person name="Larsen D."/>
            <person name="Krusor M."/>
            <person name="Yao A.I."/>
            <person name="Wu D."/>
            <person name="Madern D."/>
            <person name="Eisen J.A."/>
            <person name="Darling A.E."/>
            <person name="Facciotti M.T."/>
        </authorList>
    </citation>
    <scope>NUCLEOTIDE SEQUENCE [LARGE SCALE GENOMIC DNA]</scope>
    <source>
        <strain evidence="2 3">JCM 13552</strain>
    </source>
</reference>
<organism evidence="2 3">
    <name type="scientific">Halococcus thailandensis JCM 13552</name>
    <dbReference type="NCBI Taxonomy" id="1227457"/>
    <lineage>
        <taxon>Archaea</taxon>
        <taxon>Methanobacteriati</taxon>
        <taxon>Methanobacteriota</taxon>
        <taxon>Stenosarchaea group</taxon>
        <taxon>Halobacteria</taxon>
        <taxon>Halobacteriales</taxon>
        <taxon>Halococcaceae</taxon>
        <taxon>Halococcus</taxon>
    </lineage>
</organism>
<evidence type="ECO:0000313" key="3">
    <source>
        <dbReference type="Proteomes" id="UP000011680"/>
    </source>
</evidence>
<dbReference type="Proteomes" id="UP000011680">
    <property type="component" value="Unassembled WGS sequence"/>
</dbReference>
<dbReference type="InterPro" id="IPR052514">
    <property type="entry name" value="SAM-dependent_MTase"/>
</dbReference>
<dbReference type="Pfam" id="PF05050">
    <property type="entry name" value="Methyltransf_21"/>
    <property type="match status" value="1"/>
</dbReference>
<dbReference type="STRING" id="1227457.C451_03624"/>
<dbReference type="OrthoDB" id="275825at2157"/>
<dbReference type="PANTHER" id="PTHR34203:SF15">
    <property type="entry name" value="SLL1173 PROTEIN"/>
    <property type="match status" value="1"/>
</dbReference>
<evidence type="ECO:0000259" key="1">
    <source>
        <dbReference type="Pfam" id="PF05050"/>
    </source>
</evidence>
<proteinExistence type="predicted"/>
<dbReference type="Gene3D" id="3.40.50.150">
    <property type="entry name" value="Vaccinia Virus protein VP39"/>
    <property type="match status" value="1"/>
</dbReference>
<keyword evidence="3" id="KW-1185">Reference proteome</keyword>
<dbReference type="EMBL" id="AOMF01000088">
    <property type="protein sequence ID" value="EMA56191.1"/>
    <property type="molecule type" value="Genomic_DNA"/>
</dbReference>